<dbReference type="Proteomes" id="UP000321436">
    <property type="component" value="Unassembled WGS sequence"/>
</dbReference>
<evidence type="ECO:0000313" key="2">
    <source>
        <dbReference type="Proteomes" id="UP000321436"/>
    </source>
</evidence>
<dbReference type="AlphaFoldDB" id="A0A512RES8"/>
<dbReference type="EMBL" id="BKAU01000001">
    <property type="protein sequence ID" value="GEP94201.1"/>
    <property type="molecule type" value="Genomic_DNA"/>
</dbReference>
<comment type="caution">
    <text evidence="1">The sequence shown here is derived from an EMBL/GenBank/DDBJ whole genome shotgun (WGS) entry which is preliminary data.</text>
</comment>
<gene>
    <name evidence="1" type="ORF">CCY01nite_04610</name>
</gene>
<dbReference type="RefSeq" id="WP_146857689.1">
    <property type="nucleotide sequence ID" value="NZ_BKAU01000001.1"/>
</dbReference>
<evidence type="ECO:0000313" key="1">
    <source>
        <dbReference type="EMBL" id="GEP94201.1"/>
    </source>
</evidence>
<reference evidence="1 2" key="1">
    <citation type="submission" date="2019-07" db="EMBL/GenBank/DDBJ databases">
        <title>Whole genome shotgun sequence of Chitinophaga cymbidii NBRC 109752.</title>
        <authorList>
            <person name="Hosoyama A."/>
            <person name="Uohara A."/>
            <person name="Ohji S."/>
            <person name="Ichikawa N."/>
        </authorList>
    </citation>
    <scope>NUCLEOTIDE SEQUENCE [LARGE SCALE GENOMIC DNA]</scope>
    <source>
        <strain evidence="1 2">NBRC 109752</strain>
    </source>
</reference>
<proteinExistence type="predicted"/>
<sequence>MALNIKVDLENCYAINTLSKDQKLRSFETVLKTGERMILGINISDKMHPIIPNVYNLSFGPLDDASLIDDKAKLDHQDHSKVFSTIILSGLTFLKSNPSEYLGIDGSCNARAYLYYRCICNNLAYLSRFFRIYGIKYYVRILRDFGQEMAFDWDDITADPCVIKEDNRLPYEKLYNYFIFNARD</sequence>
<dbReference type="Pfam" id="PF22028">
    <property type="entry name" value="DUF6934"/>
    <property type="match status" value="1"/>
</dbReference>
<protein>
    <submittedName>
        <fullName evidence="1">Uncharacterized protein</fullName>
    </submittedName>
</protein>
<name>A0A512RES8_9BACT</name>
<organism evidence="1 2">
    <name type="scientific">Chitinophaga cymbidii</name>
    <dbReference type="NCBI Taxonomy" id="1096750"/>
    <lineage>
        <taxon>Bacteria</taxon>
        <taxon>Pseudomonadati</taxon>
        <taxon>Bacteroidota</taxon>
        <taxon>Chitinophagia</taxon>
        <taxon>Chitinophagales</taxon>
        <taxon>Chitinophagaceae</taxon>
        <taxon>Chitinophaga</taxon>
    </lineage>
</organism>
<dbReference type="InterPro" id="IPR053865">
    <property type="entry name" value="DUF6934"/>
</dbReference>
<accession>A0A512RES8</accession>
<dbReference type="OrthoDB" id="1341042at2"/>
<keyword evidence="2" id="KW-1185">Reference proteome</keyword>